<dbReference type="EMBL" id="CP109546">
    <property type="protein sequence ID" value="WTZ13246.1"/>
    <property type="molecule type" value="Genomic_DNA"/>
</dbReference>
<evidence type="ECO:0000313" key="1">
    <source>
        <dbReference type="EMBL" id="WTZ13246.1"/>
    </source>
</evidence>
<organism evidence="1">
    <name type="scientific">Streptomyces sp. NBC_01393</name>
    <dbReference type="NCBI Taxonomy" id="2903851"/>
    <lineage>
        <taxon>Bacteria</taxon>
        <taxon>Bacillati</taxon>
        <taxon>Actinomycetota</taxon>
        <taxon>Actinomycetes</taxon>
        <taxon>Kitasatosporales</taxon>
        <taxon>Streptomycetaceae</taxon>
        <taxon>Streptomyces</taxon>
    </lineage>
</organism>
<reference evidence="1" key="1">
    <citation type="submission" date="2022-10" db="EMBL/GenBank/DDBJ databases">
        <title>The complete genomes of actinobacterial strains from the NBC collection.</title>
        <authorList>
            <person name="Joergensen T.S."/>
            <person name="Alvarez Arevalo M."/>
            <person name="Sterndorff E.B."/>
            <person name="Faurdal D."/>
            <person name="Vuksanovic O."/>
            <person name="Mourched A.-S."/>
            <person name="Charusanti P."/>
            <person name="Shaw S."/>
            <person name="Blin K."/>
            <person name="Weber T."/>
        </authorList>
    </citation>
    <scope>NUCLEOTIDE SEQUENCE</scope>
    <source>
        <strain evidence="1">NBC_01393</strain>
    </source>
</reference>
<accession>A0AAU3I9R0</accession>
<protein>
    <recommendedName>
        <fullName evidence="2">DUF2188 domain-containing protein</fullName>
    </recommendedName>
</protein>
<sequence length="74" mass="8284">MENIKVLWTVNGQRYVSVVSYDRASAEDRVRTLEADERVSDIETVNVPPGDTVEVTQKPSGRIVNRKHTAGSQK</sequence>
<name>A0AAU3I9R0_9ACTN</name>
<gene>
    <name evidence="1" type="ORF">OG699_37945</name>
</gene>
<proteinExistence type="predicted"/>
<dbReference type="AlphaFoldDB" id="A0AAU3I9R0"/>
<evidence type="ECO:0008006" key="2">
    <source>
        <dbReference type="Google" id="ProtNLM"/>
    </source>
</evidence>